<dbReference type="InterPro" id="IPR015946">
    <property type="entry name" value="KH_dom-like_a/b"/>
</dbReference>
<proteinExistence type="inferred from homology"/>
<comment type="subcellular location">
    <subcellularLocation>
        <location evidence="2">Cytoplasm</location>
    </subcellularLocation>
</comment>
<keyword evidence="2" id="KW-0963">Cytoplasm</keyword>
<comment type="subunit">
    <text evidence="2">Monomer. Binds 30S ribosomal subunits, but not 50S ribosomal subunits or 70S ribosomes.</text>
</comment>
<dbReference type="Pfam" id="PF02033">
    <property type="entry name" value="RBFA"/>
    <property type="match status" value="1"/>
</dbReference>
<evidence type="ECO:0000256" key="2">
    <source>
        <dbReference type="HAMAP-Rule" id="MF_00003"/>
    </source>
</evidence>
<sequence length="155" mass="17554">MTTNYHAKRRAPNNTRYERVGAELLRALTLILRDTVKDPRLDSITVHEVRVSRDLAYAKVFFTCFTDSHSPVDTSAGLEATQQAQQHHQTQQRLLNGSLAGFLRQALSRAVQLRVMPELHFVYDDSIRQGEYLAALIENAQPVHSVDELDDSHTA</sequence>
<organism evidence="3 4">
    <name type="scientific">Thiospirillum jenense</name>
    <dbReference type="NCBI Taxonomy" id="1653858"/>
    <lineage>
        <taxon>Bacteria</taxon>
        <taxon>Pseudomonadati</taxon>
        <taxon>Pseudomonadota</taxon>
        <taxon>Gammaproteobacteria</taxon>
        <taxon>Chromatiales</taxon>
        <taxon>Chromatiaceae</taxon>
        <taxon>Thiospirillum</taxon>
    </lineage>
</organism>
<keyword evidence="1 2" id="KW-0690">Ribosome biogenesis</keyword>
<evidence type="ECO:0000256" key="1">
    <source>
        <dbReference type="ARBA" id="ARBA00022517"/>
    </source>
</evidence>
<reference evidence="3 4" key="1">
    <citation type="journal article" date="2020" name="Arch. Microbiol.">
        <title>The genome sequence of the giant phototrophic gammaproteobacterium Thiospirillum jenense gives insight into its physiological properties and phylogenetic relationships.</title>
        <authorList>
            <person name="Imhoff J.F."/>
            <person name="Meyer T.E."/>
            <person name="Kyndt J.A."/>
        </authorList>
    </citation>
    <scope>NUCLEOTIDE SEQUENCE [LARGE SCALE GENOMIC DNA]</scope>
    <source>
        <strain evidence="3 4">DSM 216</strain>
    </source>
</reference>
<evidence type="ECO:0000313" key="3">
    <source>
        <dbReference type="EMBL" id="MBB1125482.1"/>
    </source>
</evidence>
<dbReference type="InterPro" id="IPR023799">
    <property type="entry name" value="RbfA_dom_sf"/>
</dbReference>
<dbReference type="SUPFAM" id="SSF89919">
    <property type="entry name" value="Ribosome-binding factor A, RbfA"/>
    <property type="match status" value="1"/>
</dbReference>
<dbReference type="Proteomes" id="UP000548632">
    <property type="component" value="Unassembled WGS sequence"/>
</dbReference>
<dbReference type="RefSeq" id="WP_182582875.1">
    <property type="nucleotide sequence ID" value="NZ_JABVCQ010000007.1"/>
</dbReference>
<name>A0A839HGT2_9GAMM</name>
<evidence type="ECO:0000313" key="4">
    <source>
        <dbReference type="Proteomes" id="UP000548632"/>
    </source>
</evidence>
<dbReference type="PROSITE" id="PS01319">
    <property type="entry name" value="RBFA"/>
    <property type="match status" value="1"/>
</dbReference>
<comment type="similarity">
    <text evidence="2">Belongs to the RbfA family.</text>
</comment>
<keyword evidence="4" id="KW-1185">Reference proteome</keyword>
<dbReference type="EMBL" id="JABVCQ010000007">
    <property type="protein sequence ID" value="MBB1125482.1"/>
    <property type="molecule type" value="Genomic_DNA"/>
</dbReference>
<accession>A0A839HGT2</accession>
<dbReference type="PANTHER" id="PTHR33515:SF1">
    <property type="entry name" value="RIBOSOME-BINDING FACTOR A, CHLOROPLASTIC-RELATED"/>
    <property type="match status" value="1"/>
</dbReference>
<dbReference type="PANTHER" id="PTHR33515">
    <property type="entry name" value="RIBOSOME-BINDING FACTOR A, CHLOROPLASTIC-RELATED"/>
    <property type="match status" value="1"/>
</dbReference>
<comment type="caution">
    <text evidence="3">The sequence shown here is derived from an EMBL/GenBank/DDBJ whole genome shotgun (WGS) entry which is preliminary data.</text>
</comment>
<dbReference type="NCBIfam" id="TIGR00082">
    <property type="entry name" value="rbfA"/>
    <property type="match status" value="1"/>
</dbReference>
<comment type="function">
    <text evidence="2">One of several proteins that assist in the late maturation steps of the functional core of the 30S ribosomal subunit. Associates with free 30S ribosomal subunits (but not with 30S subunits that are part of 70S ribosomes or polysomes). Required for efficient processing of 16S rRNA. May interact with the 5'-terminal helix region of 16S rRNA.</text>
</comment>
<dbReference type="GO" id="GO:0043024">
    <property type="term" value="F:ribosomal small subunit binding"/>
    <property type="evidence" value="ECO:0007669"/>
    <property type="project" value="TreeGrafter"/>
</dbReference>
<dbReference type="InterPro" id="IPR020053">
    <property type="entry name" value="Ribosome-bd_factorA_CS"/>
</dbReference>
<dbReference type="InterPro" id="IPR000238">
    <property type="entry name" value="RbfA"/>
</dbReference>
<dbReference type="HAMAP" id="MF_00003">
    <property type="entry name" value="RbfA"/>
    <property type="match status" value="1"/>
</dbReference>
<protein>
    <recommendedName>
        <fullName evidence="2">Ribosome-binding factor A</fullName>
    </recommendedName>
</protein>
<dbReference type="GO" id="GO:0030490">
    <property type="term" value="P:maturation of SSU-rRNA"/>
    <property type="evidence" value="ECO:0007669"/>
    <property type="project" value="UniProtKB-UniRule"/>
</dbReference>
<dbReference type="Gene3D" id="3.30.300.20">
    <property type="match status" value="1"/>
</dbReference>
<gene>
    <name evidence="2 3" type="primary">rbfA</name>
    <name evidence="3" type="ORF">HUK38_04455</name>
</gene>
<dbReference type="AlphaFoldDB" id="A0A839HGT2"/>
<dbReference type="GO" id="GO:0005829">
    <property type="term" value="C:cytosol"/>
    <property type="evidence" value="ECO:0007669"/>
    <property type="project" value="TreeGrafter"/>
</dbReference>